<dbReference type="AlphaFoldDB" id="A0AAU8JE96"/>
<dbReference type="EMBL" id="CP159837">
    <property type="protein sequence ID" value="XCM37083.1"/>
    <property type="molecule type" value="Genomic_DNA"/>
</dbReference>
<dbReference type="InterPro" id="IPR035228">
    <property type="entry name" value="DUF5340"/>
</dbReference>
<evidence type="ECO:0000256" key="1">
    <source>
        <dbReference type="SAM" id="MobiDB-lite"/>
    </source>
</evidence>
<feature type="region of interest" description="Disordered" evidence="1">
    <location>
        <begin position="74"/>
        <end position="94"/>
    </location>
</feature>
<gene>
    <name evidence="2" type="ORF">ABWT76_005892</name>
</gene>
<name>A0AAU8JE96_9CYAN</name>
<sequence>MAPIPLPSHVHYELLLQLLERQTMFAVGQNSPQRDQVRQLIATLRKAFAQQKRLEESCQHENLAIEYRWSLNKGSGESREDASLTAPPPTLDDR</sequence>
<protein>
    <submittedName>
        <fullName evidence="2">DUF5340 domain-containing protein</fullName>
    </submittedName>
</protein>
<accession>A0AAU8JE96</accession>
<organism evidence="2">
    <name type="scientific">Planktothricoides raciborskii GIHE-MW2</name>
    <dbReference type="NCBI Taxonomy" id="2792601"/>
    <lineage>
        <taxon>Bacteria</taxon>
        <taxon>Bacillati</taxon>
        <taxon>Cyanobacteriota</taxon>
        <taxon>Cyanophyceae</taxon>
        <taxon>Oscillatoriophycideae</taxon>
        <taxon>Oscillatoriales</taxon>
        <taxon>Oscillatoriaceae</taxon>
        <taxon>Planktothricoides</taxon>
    </lineage>
</organism>
<proteinExistence type="predicted"/>
<reference evidence="2" key="1">
    <citation type="submission" date="2024-07" db="EMBL/GenBank/DDBJ databases">
        <authorList>
            <person name="Kim Y.J."/>
            <person name="Jeong J.Y."/>
        </authorList>
    </citation>
    <scope>NUCLEOTIDE SEQUENCE</scope>
    <source>
        <strain evidence="2">GIHE-MW2</strain>
    </source>
</reference>
<evidence type="ECO:0000313" key="2">
    <source>
        <dbReference type="EMBL" id="XCM37083.1"/>
    </source>
</evidence>
<dbReference type="Pfam" id="PF17275">
    <property type="entry name" value="DUF5340"/>
    <property type="match status" value="1"/>
</dbReference>
<dbReference type="RefSeq" id="WP_054467946.1">
    <property type="nucleotide sequence ID" value="NZ_CP159837.1"/>
</dbReference>